<keyword evidence="3" id="KW-0418">Kinase</keyword>
<dbReference type="InterPro" id="IPR000719">
    <property type="entry name" value="Prot_kinase_dom"/>
</dbReference>
<keyword evidence="1" id="KW-0808">Transferase</keyword>
<dbReference type="InterPro" id="IPR008271">
    <property type="entry name" value="Ser/Thr_kinase_AS"/>
</dbReference>
<dbReference type="SMART" id="SM00220">
    <property type="entry name" value="S_TKc"/>
    <property type="match status" value="1"/>
</dbReference>
<evidence type="ECO:0000256" key="1">
    <source>
        <dbReference type="ARBA" id="ARBA00022679"/>
    </source>
</evidence>
<name>A0ABC9H9A0_9POAL</name>
<gene>
    <name evidence="7" type="ORF">URODEC1_LOCUS123494</name>
</gene>
<dbReference type="PROSITE" id="PS00107">
    <property type="entry name" value="PROTEIN_KINASE_ATP"/>
    <property type="match status" value="1"/>
</dbReference>
<dbReference type="EMBL" id="CAXIPR030003060">
    <property type="protein sequence ID" value="CAM0150413.1"/>
    <property type="molecule type" value="Genomic_DNA"/>
</dbReference>
<dbReference type="PROSITE" id="PS50011">
    <property type="entry name" value="PROTEIN_KINASE_DOM"/>
    <property type="match status" value="1"/>
</dbReference>
<dbReference type="PROSITE" id="PS00108">
    <property type="entry name" value="PROTEIN_KINASE_ST"/>
    <property type="match status" value="1"/>
</dbReference>
<dbReference type="GO" id="GO:0016301">
    <property type="term" value="F:kinase activity"/>
    <property type="evidence" value="ECO:0007669"/>
    <property type="project" value="UniProtKB-KW"/>
</dbReference>
<comment type="caution">
    <text evidence="7">The sequence shown here is derived from an EMBL/GenBank/DDBJ whole genome shotgun (WGS) entry which is preliminary data.</text>
</comment>
<dbReference type="InterPro" id="IPR011009">
    <property type="entry name" value="Kinase-like_dom_sf"/>
</dbReference>
<dbReference type="PANTHER" id="PTHR45707">
    <property type="entry name" value="C2 CALCIUM/LIPID-BINDING PLANT PHOSPHORIBOSYLTRANSFERASE FAMILY PROTEIN"/>
    <property type="match status" value="1"/>
</dbReference>
<dbReference type="Proteomes" id="UP001497457">
    <property type="component" value="Unassembled WGS sequence"/>
</dbReference>
<dbReference type="SMART" id="SM00320">
    <property type="entry name" value="WD40"/>
    <property type="match status" value="3"/>
</dbReference>
<reference evidence="7" key="1">
    <citation type="submission" date="2024-10" db="EMBL/GenBank/DDBJ databases">
        <authorList>
            <person name="Ryan C."/>
        </authorList>
    </citation>
    <scope>NUCLEOTIDE SEQUENCE [LARGE SCALE GENOMIC DNA]</scope>
</reference>
<feature type="domain" description="Protein kinase" evidence="6">
    <location>
        <begin position="36"/>
        <end position="316"/>
    </location>
</feature>
<protein>
    <recommendedName>
        <fullName evidence="6">Protein kinase domain-containing protein</fullName>
    </recommendedName>
</protein>
<evidence type="ECO:0000313" key="8">
    <source>
        <dbReference type="Proteomes" id="UP001497457"/>
    </source>
</evidence>
<keyword evidence="4 5" id="KW-0067">ATP-binding</keyword>
<dbReference type="PANTHER" id="PTHR45707:SF80">
    <property type="entry name" value="PROTEIN KINASE DOMAIN-CONTAINING PROTEIN"/>
    <property type="match status" value="1"/>
</dbReference>
<dbReference type="InterPro" id="IPR036322">
    <property type="entry name" value="WD40_repeat_dom_sf"/>
</dbReference>
<dbReference type="InterPro" id="IPR001680">
    <property type="entry name" value="WD40_rpt"/>
</dbReference>
<organism evidence="7 8">
    <name type="scientific">Urochloa decumbens</name>
    <dbReference type="NCBI Taxonomy" id="240449"/>
    <lineage>
        <taxon>Eukaryota</taxon>
        <taxon>Viridiplantae</taxon>
        <taxon>Streptophyta</taxon>
        <taxon>Embryophyta</taxon>
        <taxon>Tracheophyta</taxon>
        <taxon>Spermatophyta</taxon>
        <taxon>Magnoliopsida</taxon>
        <taxon>Liliopsida</taxon>
        <taxon>Poales</taxon>
        <taxon>Poaceae</taxon>
        <taxon>PACMAD clade</taxon>
        <taxon>Panicoideae</taxon>
        <taxon>Panicodae</taxon>
        <taxon>Paniceae</taxon>
        <taxon>Melinidinae</taxon>
        <taxon>Urochloa</taxon>
    </lineage>
</organism>
<evidence type="ECO:0000256" key="5">
    <source>
        <dbReference type="PROSITE-ProRule" id="PRU10141"/>
    </source>
</evidence>
<dbReference type="SUPFAM" id="SSF50978">
    <property type="entry name" value="WD40 repeat-like"/>
    <property type="match status" value="1"/>
</dbReference>
<sequence length="822" mass="92779">MDGESSRYDLLEGILLDESAPTNLPMWLLESITNNFSDDQKIGSGGFADVYKGLLPNGGAVAVKKLKLKPSEMVGVHETKFNQELYNLMKVKHKNIVRFLGYCSDTQGKVWEHDEGKNIMVEERQRFLCFEFVPGSLDKYINDASEGLEWRTRYQIIKGICEGLHYLHLQKIVHSDLKPANVLLDHNMMPKIADFGGARSFGEEQTKAITSNVVGTRGYMAPEFFNGTISLKSDIYSLGVIITEILTGQRGCLQIEKVLESWNARFQTSQRGTWLEHVRVCAEIGLECMEHEPENRPTIKHIIEILNGLEKTYGFIETDLSAQNIINSTRSSDFLVGKLLDVYPLELRLPFEPNKLIKSPVTLTNKTDGHVGVWIARSGLGVVPYLWEEPGPGQQQPQKSSSVFCMLRPHSTKVVYMTMTTQQQPPPQADTGIFQVVIIAMESEEALRGLGTYLISGISIHKFEDLVKTVKRLGTEVHRATLRASVTCDPAWCQEVVGTHQFIPGAGKSEFIECIDVHPTETWMLMGQRRWYGYVSIWNYETREKVMAFKVAGICATKFIPGEKWFAAGDENGSVHVYAYTSQDKVKEFQAHHPGRWVELLSVHPTDRLLLTANKYDGSIKLWDWGQGWTCTRVFVDQLKADIYKYVTFGPTDTNISAISSGLNDVKVWDIHSSDPIATFKGTKHTFFTDSRNNWHFVVTTSGNSYDYGANIWDLRTKQHVHTLHHLESRNIYVVASHPTLPILAIVAGGNSYGGSGRDRCLYLWDTKTYRLKKRVEFCMDDPISMVFNGTDEDLTRIAVASCQEILTIKINFSALWTGGKN</sequence>
<dbReference type="FunFam" id="1.10.510.10:FF:000870">
    <property type="entry name" value="OSJNBa0016N04.16-like protein"/>
    <property type="match status" value="1"/>
</dbReference>
<dbReference type="SUPFAM" id="SSF56112">
    <property type="entry name" value="Protein kinase-like (PK-like)"/>
    <property type="match status" value="1"/>
</dbReference>
<keyword evidence="2 5" id="KW-0547">Nucleotide-binding</keyword>
<keyword evidence="8" id="KW-1185">Reference proteome</keyword>
<dbReference type="GO" id="GO:0005524">
    <property type="term" value="F:ATP binding"/>
    <property type="evidence" value="ECO:0007669"/>
    <property type="project" value="UniProtKB-UniRule"/>
</dbReference>
<dbReference type="Gene3D" id="3.30.200.20">
    <property type="entry name" value="Phosphorylase Kinase, domain 1"/>
    <property type="match status" value="1"/>
</dbReference>
<dbReference type="InterPro" id="IPR015943">
    <property type="entry name" value="WD40/YVTN_repeat-like_dom_sf"/>
</dbReference>
<proteinExistence type="predicted"/>
<feature type="binding site" evidence="5">
    <location>
        <position position="65"/>
    </location>
    <ligand>
        <name>ATP</name>
        <dbReference type="ChEBI" id="CHEBI:30616"/>
    </ligand>
</feature>
<evidence type="ECO:0000256" key="3">
    <source>
        <dbReference type="ARBA" id="ARBA00022777"/>
    </source>
</evidence>
<dbReference type="Gene3D" id="1.10.510.10">
    <property type="entry name" value="Transferase(Phosphotransferase) domain 1"/>
    <property type="match status" value="1"/>
</dbReference>
<accession>A0ABC9H9A0</accession>
<dbReference type="Gene3D" id="2.130.10.10">
    <property type="entry name" value="YVTN repeat-like/Quinoprotein amine dehydrogenase"/>
    <property type="match status" value="1"/>
</dbReference>
<dbReference type="InterPro" id="IPR017441">
    <property type="entry name" value="Protein_kinase_ATP_BS"/>
</dbReference>
<evidence type="ECO:0000256" key="4">
    <source>
        <dbReference type="ARBA" id="ARBA00022840"/>
    </source>
</evidence>
<evidence type="ECO:0000259" key="6">
    <source>
        <dbReference type="PROSITE" id="PS50011"/>
    </source>
</evidence>
<evidence type="ECO:0000313" key="7">
    <source>
        <dbReference type="EMBL" id="CAM0150413.1"/>
    </source>
</evidence>
<dbReference type="Pfam" id="PF00400">
    <property type="entry name" value="WD40"/>
    <property type="match status" value="1"/>
</dbReference>
<dbReference type="AlphaFoldDB" id="A0ABC9H9A0"/>
<dbReference type="FunFam" id="3.30.200.20:FF:000465">
    <property type="entry name" value="Cysteine-rich receptor-like protein kinase 6"/>
    <property type="match status" value="1"/>
</dbReference>
<dbReference type="Pfam" id="PF00069">
    <property type="entry name" value="Pkinase"/>
    <property type="match status" value="1"/>
</dbReference>
<evidence type="ECO:0000256" key="2">
    <source>
        <dbReference type="ARBA" id="ARBA00022741"/>
    </source>
</evidence>